<keyword evidence="2" id="KW-0812">Transmembrane</keyword>
<evidence type="ECO:0000256" key="1">
    <source>
        <dbReference type="SAM" id="MobiDB-lite"/>
    </source>
</evidence>
<keyword evidence="4" id="KW-1185">Reference proteome</keyword>
<dbReference type="RefSeq" id="WP_188160583.1">
    <property type="nucleotide sequence ID" value="NZ_BMGH01000001.1"/>
</dbReference>
<proteinExistence type="predicted"/>
<evidence type="ECO:0000256" key="2">
    <source>
        <dbReference type="SAM" id="Phobius"/>
    </source>
</evidence>
<feature type="region of interest" description="Disordered" evidence="1">
    <location>
        <begin position="1"/>
        <end position="40"/>
    </location>
</feature>
<keyword evidence="2" id="KW-0472">Membrane</keyword>
<dbReference type="EMBL" id="BMGH01000001">
    <property type="protein sequence ID" value="GGD03303.1"/>
    <property type="molecule type" value="Genomic_DNA"/>
</dbReference>
<feature type="transmembrane region" description="Helical" evidence="2">
    <location>
        <begin position="54"/>
        <end position="75"/>
    </location>
</feature>
<accession>A0A8J2V184</accession>
<evidence type="ECO:0000313" key="3">
    <source>
        <dbReference type="EMBL" id="GGD03303.1"/>
    </source>
</evidence>
<keyword evidence="2" id="KW-1133">Transmembrane helix</keyword>
<dbReference type="Proteomes" id="UP000613582">
    <property type="component" value="Unassembled WGS sequence"/>
</dbReference>
<name>A0A8J2V184_9PROT</name>
<reference evidence="3" key="2">
    <citation type="submission" date="2020-09" db="EMBL/GenBank/DDBJ databases">
        <authorList>
            <person name="Sun Q."/>
            <person name="Zhou Y."/>
        </authorList>
    </citation>
    <scope>NUCLEOTIDE SEQUENCE</scope>
    <source>
        <strain evidence="3">CGMCC 1.12921</strain>
    </source>
</reference>
<gene>
    <name evidence="3" type="ORF">GCM10011342_10390</name>
</gene>
<comment type="caution">
    <text evidence="3">The sequence shown here is derived from an EMBL/GenBank/DDBJ whole genome shotgun (WGS) entry which is preliminary data.</text>
</comment>
<evidence type="ECO:0000313" key="4">
    <source>
        <dbReference type="Proteomes" id="UP000613582"/>
    </source>
</evidence>
<sequence length="77" mass="8358">MQKHMEAQARQAGPRPANDHDGTGPEPPQDPDAYPGRDVRQGEIIINTPLRRRLFFGGLIAIPVFVIVIAAISIATS</sequence>
<reference evidence="3" key="1">
    <citation type="journal article" date="2014" name="Int. J. Syst. Evol. Microbiol.">
        <title>Complete genome sequence of Corynebacterium casei LMG S-19264T (=DSM 44701T), isolated from a smear-ripened cheese.</title>
        <authorList>
            <consortium name="US DOE Joint Genome Institute (JGI-PGF)"/>
            <person name="Walter F."/>
            <person name="Albersmeier A."/>
            <person name="Kalinowski J."/>
            <person name="Ruckert C."/>
        </authorList>
    </citation>
    <scope>NUCLEOTIDE SEQUENCE</scope>
    <source>
        <strain evidence="3">CGMCC 1.12921</strain>
    </source>
</reference>
<protein>
    <submittedName>
        <fullName evidence="3">Uncharacterized protein</fullName>
    </submittedName>
</protein>
<organism evidence="3 4">
    <name type="scientific">Aquisalinus flavus</name>
    <dbReference type="NCBI Taxonomy" id="1526572"/>
    <lineage>
        <taxon>Bacteria</taxon>
        <taxon>Pseudomonadati</taxon>
        <taxon>Pseudomonadota</taxon>
        <taxon>Alphaproteobacteria</taxon>
        <taxon>Parvularculales</taxon>
        <taxon>Parvularculaceae</taxon>
        <taxon>Aquisalinus</taxon>
    </lineage>
</organism>
<dbReference type="AlphaFoldDB" id="A0A8J2V184"/>